<dbReference type="PANTHER" id="PTHR30461">
    <property type="entry name" value="DNA-INVERTASE FROM LAMBDOID PROPHAGE"/>
    <property type="match status" value="1"/>
</dbReference>
<name>H5V824_ATLHE</name>
<keyword evidence="1" id="KW-0238">DNA-binding</keyword>
<comment type="caution">
    <text evidence="4">The sequence shown here is derived from an EMBL/GenBank/DDBJ whole genome shotgun (WGS) entry which is preliminary data.</text>
</comment>
<dbReference type="Gene3D" id="3.40.50.1390">
    <property type="entry name" value="Resolvase, N-terminal catalytic domain"/>
    <property type="match status" value="1"/>
</dbReference>
<dbReference type="InterPro" id="IPR036162">
    <property type="entry name" value="Resolvase-like_N_sf"/>
</dbReference>
<dbReference type="GO" id="GO:0003677">
    <property type="term" value="F:DNA binding"/>
    <property type="evidence" value="ECO:0007669"/>
    <property type="project" value="UniProtKB-KW"/>
</dbReference>
<feature type="domain" description="Resolvase/invertase-type recombinase catalytic" evidence="3">
    <location>
        <begin position="5"/>
        <end position="169"/>
    </location>
</feature>
<evidence type="ECO:0000256" key="1">
    <source>
        <dbReference type="ARBA" id="ARBA00023125"/>
    </source>
</evidence>
<dbReference type="SUPFAM" id="SSF53041">
    <property type="entry name" value="Resolvase-like"/>
    <property type="match status" value="1"/>
</dbReference>
<keyword evidence="2" id="KW-0233">DNA recombination</keyword>
<evidence type="ECO:0000256" key="2">
    <source>
        <dbReference type="ARBA" id="ARBA00023172"/>
    </source>
</evidence>
<dbReference type="PROSITE" id="PS51736">
    <property type="entry name" value="RECOMBINASES_3"/>
    <property type="match status" value="1"/>
</dbReference>
<dbReference type="eggNOG" id="COG1961">
    <property type="taxonomic scope" value="Bacteria"/>
</dbReference>
<protein>
    <recommendedName>
        <fullName evidence="3">Resolvase/invertase-type recombinase catalytic domain-containing protein</fullName>
    </recommendedName>
</protein>
<keyword evidence="5" id="KW-1185">Reference proteome</keyword>
<dbReference type="CDD" id="cd00338">
    <property type="entry name" value="Ser_Recombinase"/>
    <property type="match status" value="1"/>
</dbReference>
<accession>H5V824</accession>
<dbReference type="Pfam" id="PF00239">
    <property type="entry name" value="Resolvase"/>
    <property type="match status" value="1"/>
</dbReference>
<dbReference type="InterPro" id="IPR011109">
    <property type="entry name" value="DNA_bind_recombinase_dom"/>
</dbReference>
<dbReference type="InterPro" id="IPR050639">
    <property type="entry name" value="SSR_resolvase"/>
</dbReference>
<dbReference type="Proteomes" id="UP000010297">
    <property type="component" value="Unassembled WGS sequence"/>
</dbReference>
<dbReference type="InterPro" id="IPR006119">
    <property type="entry name" value="Resolv_N"/>
</dbReference>
<dbReference type="AlphaFoldDB" id="H5V824"/>
<proteinExistence type="predicted"/>
<dbReference type="Pfam" id="PF07508">
    <property type="entry name" value="Recombinase"/>
    <property type="match status" value="1"/>
</dbReference>
<dbReference type="PANTHER" id="PTHR30461:SF2">
    <property type="entry name" value="SERINE RECOMBINASE PINE-RELATED"/>
    <property type="match status" value="1"/>
</dbReference>
<dbReference type="SMART" id="SM00857">
    <property type="entry name" value="Resolvase"/>
    <property type="match status" value="1"/>
</dbReference>
<dbReference type="EMBL" id="BAFF01000032">
    <property type="protein sequence ID" value="GAB54132.1"/>
    <property type="molecule type" value="Genomic_DNA"/>
</dbReference>
<sequence>MERPRLYSYVRFSSERQSKGTSIERQKSNIDNMVKKIAQEHDLEIFEEYQDLGVSAFKGKNATEGALADFIQHVETGKIPFGSYLLIESLDRFSRANPMVAVNMFTSLLLKGIVVITGIDNQIYRETKVNNDTLQQLMYSVMLFSRANDESETKSHRTIASALNKIKRHKARQLGDPVVAIKELGMDKWWTDSSSGFVKPHPVYYPIAQKMIELKQRGYSNRLILAYLKENHPAPTEGRSRGKWNIQHASRIIEPAIYGQKVINVNGESYTLDDYYPAIVTKDEYERLKFQIGNKSFAPLKEANPEIPLLSGIGILYCKH</sequence>
<evidence type="ECO:0000313" key="5">
    <source>
        <dbReference type="Proteomes" id="UP000010297"/>
    </source>
</evidence>
<organism evidence="4 5">
    <name type="scientific">Atlantibacter hermannii NBRC 105704</name>
    <dbReference type="NCBI Taxonomy" id="1115512"/>
    <lineage>
        <taxon>Bacteria</taxon>
        <taxon>Pseudomonadati</taxon>
        <taxon>Pseudomonadota</taxon>
        <taxon>Gammaproteobacteria</taxon>
        <taxon>Enterobacterales</taxon>
        <taxon>Enterobacteriaceae</taxon>
        <taxon>Atlantibacter</taxon>
    </lineage>
</organism>
<reference evidence="4 5" key="1">
    <citation type="submission" date="2012-02" db="EMBL/GenBank/DDBJ databases">
        <title>Whole genome shotgun sequence of Escherichia hermannii NBRC 105704.</title>
        <authorList>
            <person name="Yoshida I."/>
            <person name="Hosoyama A."/>
            <person name="Tsuchikane K."/>
            <person name="Katsumata H."/>
            <person name="Yamazaki S."/>
            <person name="Fujita N."/>
        </authorList>
    </citation>
    <scope>NUCLEOTIDE SEQUENCE [LARGE SCALE GENOMIC DNA]</scope>
    <source>
        <strain evidence="4 5">NBRC 105704</strain>
    </source>
</reference>
<dbReference type="RefSeq" id="WP_002438860.1">
    <property type="nucleotide sequence ID" value="NZ_BAFF01000032.1"/>
</dbReference>
<evidence type="ECO:0000313" key="4">
    <source>
        <dbReference type="EMBL" id="GAB54132.1"/>
    </source>
</evidence>
<evidence type="ECO:0000259" key="3">
    <source>
        <dbReference type="PROSITE" id="PS51736"/>
    </source>
</evidence>
<dbReference type="GeneID" id="92828621"/>
<gene>
    <name evidence="4" type="primary">ybcK</name>
    <name evidence="4" type="ORF">EH105704_32_00100</name>
</gene>
<dbReference type="GO" id="GO:0000150">
    <property type="term" value="F:DNA strand exchange activity"/>
    <property type="evidence" value="ECO:0007669"/>
    <property type="project" value="InterPro"/>
</dbReference>